<sequence length="65" mass="7677">WEINDLGLQFDEDWYKIYLDGTRLRLIVMVRYDSAEGLMGFEVYDSNNTKITGNFTIVDNDYIES</sequence>
<name>X1SNJ2_9ZZZZ</name>
<dbReference type="AlphaFoldDB" id="X1SNJ2"/>
<gene>
    <name evidence="1" type="ORF">S12H4_21106</name>
</gene>
<reference evidence="1" key="1">
    <citation type="journal article" date="2014" name="Front. Microbiol.">
        <title>High frequency of phylogenetically diverse reductive dehalogenase-homologous genes in deep subseafloor sedimentary metagenomes.</title>
        <authorList>
            <person name="Kawai M."/>
            <person name="Futagami T."/>
            <person name="Toyoda A."/>
            <person name="Takaki Y."/>
            <person name="Nishi S."/>
            <person name="Hori S."/>
            <person name="Arai W."/>
            <person name="Tsubouchi T."/>
            <person name="Morono Y."/>
            <person name="Uchiyama I."/>
            <person name="Ito T."/>
            <person name="Fujiyama A."/>
            <person name="Inagaki F."/>
            <person name="Takami H."/>
        </authorList>
    </citation>
    <scope>NUCLEOTIDE SEQUENCE</scope>
    <source>
        <strain evidence="1">Expedition CK06-06</strain>
    </source>
</reference>
<evidence type="ECO:0000313" key="1">
    <source>
        <dbReference type="EMBL" id="GAI80721.1"/>
    </source>
</evidence>
<proteinExistence type="predicted"/>
<feature type="non-terminal residue" evidence="1">
    <location>
        <position position="1"/>
    </location>
</feature>
<accession>X1SNJ2</accession>
<comment type="caution">
    <text evidence="1">The sequence shown here is derived from an EMBL/GenBank/DDBJ whole genome shotgun (WGS) entry which is preliminary data.</text>
</comment>
<organism evidence="1">
    <name type="scientific">marine sediment metagenome</name>
    <dbReference type="NCBI Taxonomy" id="412755"/>
    <lineage>
        <taxon>unclassified sequences</taxon>
        <taxon>metagenomes</taxon>
        <taxon>ecological metagenomes</taxon>
    </lineage>
</organism>
<protein>
    <submittedName>
        <fullName evidence="1">Uncharacterized protein</fullName>
    </submittedName>
</protein>
<dbReference type="EMBL" id="BARW01010808">
    <property type="protein sequence ID" value="GAI80721.1"/>
    <property type="molecule type" value="Genomic_DNA"/>
</dbReference>